<proteinExistence type="predicted"/>
<feature type="region of interest" description="Disordered" evidence="1">
    <location>
        <begin position="124"/>
        <end position="214"/>
    </location>
</feature>
<accession>A0A8H6FWM5</accession>
<dbReference type="Proteomes" id="UP000578531">
    <property type="component" value="Unassembled WGS sequence"/>
</dbReference>
<gene>
    <name evidence="2" type="ORF">HO173_005819</name>
</gene>
<comment type="caution">
    <text evidence="2">The sequence shown here is derived from an EMBL/GenBank/DDBJ whole genome shotgun (WGS) entry which is preliminary data.</text>
</comment>
<evidence type="ECO:0000256" key="1">
    <source>
        <dbReference type="SAM" id="MobiDB-lite"/>
    </source>
</evidence>
<keyword evidence="3" id="KW-1185">Reference proteome</keyword>
<reference evidence="2 3" key="1">
    <citation type="journal article" date="2020" name="Genomics">
        <title>Complete, high-quality genomes from long-read metagenomic sequencing of two wolf lichen thalli reveals enigmatic genome architecture.</title>
        <authorList>
            <person name="McKenzie S.K."/>
            <person name="Walston R.F."/>
            <person name="Allen J.L."/>
        </authorList>
    </citation>
    <scope>NUCLEOTIDE SEQUENCE [LARGE SCALE GENOMIC DNA]</scope>
    <source>
        <strain evidence="2">WasteWater2</strain>
    </source>
</reference>
<dbReference type="GeneID" id="59287481"/>
<name>A0A8H6FWM5_9LECA</name>
<evidence type="ECO:0000313" key="3">
    <source>
        <dbReference type="Proteomes" id="UP000578531"/>
    </source>
</evidence>
<feature type="compositionally biased region" description="Basic and acidic residues" evidence="1">
    <location>
        <begin position="192"/>
        <end position="214"/>
    </location>
</feature>
<evidence type="ECO:0000313" key="2">
    <source>
        <dbReference type="EMBL" id="KAF6236190.1"/>
    </source>
</evidence>
<organism evidence="2 3">
    <name type="scientific">Letharia columbiana</name>
    <dbReference type="NCBI Taxonomy" id="112416"/>
    <lineage>
        <taxon>Eukaryota</taxon>
        <taxon>Fungi</taxon>
        <taxon>Dikarya</taxon>
        <taxon>Ascomycota</taxon>
        <taxon>Pezizomycotina</taxon>
        <taxon>Lecanoromycetes</taxon>
        <taxon>OSLEUM clade</taxon>
        <taxon>Lecanoromycetidae</taxon>
        <taxon>Lecanorales</taxon>
        <taxon>Lecanorineae</taxon>
        <taxon>Parmeliaceae</taxon>
        <taxon>Letharia</taxon>
    </lineage>
</organism>
<dbReference type="EMBL" id="JACCJC010000021">
    <property type="protein sequence ID" value="KAF6236190.1"/>
    <property type="molecule type" value="Genomic_DNA"/>
</dbReference>
<dbReference type="RefSeq" id="XP_037165542.1">
    <property type="nucleotide sequence ID" value="XM_037307733.1"/>
</dbReference>
<sequence length="214" mass="23748">MNLGIENRSEFWKLDLNSEGWLAGNFMPHGAPAVRKDKDGKRHFVIWNAYQLHGDVGERMGLTRKMSTGAKVRRSGGQPKALRAIYDCVDEEGLSDPDIEHRAYRILSFIRKIIENLKKAKAEAKKATEESEPAVNNDTNTSPSARNPESSGKDRAPSQEPHDDGESNESFNLSSETASQTTADSKVAQSDTGRETWKLGSESERMVASDHESE</sequence>
<feature type="compositionally biased region" description="Basic and acidic residues" evidence="1">
    <location>
        <begin position="151"/>
        <end position="165"/>
    </location>
</feature>
<feature type="compositionally biased region" description="Polar residues" evidence="1">
    <location>
        <begin position="168"/>
        <end position="191"/>
    </location>
</feature>
<feature type="compositionally biased region" description="Polar residues" evidence="1">
    <location>
        <begin position="136"/>
        <end position="150"/>
    </location>
</feature>
<protein>
    <submittedName>
        <fullName evidence="2">Uncharacterized protein</fullName>
    </submittedName>
</protein>
<dbReference type="AlphaFoldDB" id="A0A8H6FWM5"/>